<dbReference type="GO" id="GO:0010073">
    <property type="term" value="P:meristem maintenance"/>
    <property type="evidence" value="ECO:0007669"/>
    <property type="project" value="InterPro"/>
</dbReference>
<accession>A0A396INZ6</accession>
<keyword evidence="3" id="KW-0808">Transferase</keyword>
<organism evidence="3 4">
    <name type="scientific">Medicago truncatula</name>
    <name type="common">Barrel medic</name>
    <name type="synonym">Medicago tribuloides</name>
    <dbReference type="NCBI Taxonomy" id="3880"/>
    <lineage>
        <taxon>Eukaryota</taxon>
        <taxon>Viridiplantae</taxon>
        <taxon>Streptophyta</taxon>
        <taxon>Embryophyta</taxon>
        <taxon>Tracheophyta</taxon>
        <taxon>Spermatophyta</taxon>
        <taxon>Magnoliopsida</taxon>
        <taxon>eudicotyledons</taxon>
        <taxon>Gunneridae</taxon>
        <taxon>Pentapetalae</taxon>
        <taxon>rosids</taxon>
        <taxon>fabids</taxon>
        <taxon>Fabales</taxon>
        <taxon>Fabaceae</taxon>
        <taxon>Papilionoideae</taxon>
        <taxon>50 kb inversion clade</taxon>
        <taxon>NPAAA clade</taxon>
        <taxon>Hologalegina</taxon>
        <taxon>IRL clade</taxon>
        <taxon>Trifolieae</taxon>
        <taxon>Medicago</taxon>
    </lineage>
</organism>
<feature type="domain" description="Aminotransferase-like plant mobile" evidence="2">
    <location>
        <begin position="89"/>
        <end position="139"/>
    </location>
</feature>
<evidence type="ECO:0000256" key="1">
    <source>
        <dbReference type="SAM" id="Phobius"/>
    </source>
</evidence>
<reference evidence="4" key="1">
    <citation type="journal article" date="2018" name="Nat. Plants">
        <title>Whole-genome landscape of Medicago truncatula symbiotic genes.</title>
        <authorList>
            <person name="Pecrix Y."/>
            <person name="Staton S.E."/>
            <person name="Sallet E."/>
            <person name="Lelandais-Briere C."/>
            <person name="Moreau S."/>
            <person name="Carrere S."/>
            <person name="Blein T."/>
            <person name="Jardinaud M.F."/>
            <person name="Latrasse D."/>
            <person name="Zouine M."/>
            <person name="Zahm M."/>
            <person name="Kreplak J."/>
            <person name="Mayjonade B."/>
            <person name="Satge C."/>
            <person name="Perez M."/>
            <person name="Cauet S."/>
            <person name="Marande W."/>
            <person name="Chantry-Darmon C."/>
            <person name="Lopez-Roques C."/>
            <person name="Bouchez O."/>
            <person name="Berard A."/>
            <person name="Debelle F."/>
            <person name="Munos S."/>
            <person name="Bendahmane A."/>
            <person name="Berges H."/>
            <person name="Niebel A."/>
            <person name="Buitink J."/>
            <person name="Frugier F."/>
            <person name="Benhamed M."/>
            <person name="Crespi M."/>
            <person name="Gouzy J."/>
            <person name="Gamas P."/>
        </authorList>
    </citation>
    <scope>NUCLEOTIDE SEQUENCE [LARGE SCALE GENOMIC DNA]</scope>
    <source>
        <strain evidence="4">cv. Jemalong A17</strain>
    </source>
</reference>
<keyword evidence="3" id="KW-0032">Aminotransferase</keyword>
<dbReference type="EMBL" id="PSQE01000003">
    <property type="protein sequence ID" value="RHN67030.1"/>
    <property type="molecule type" value="Genomic_DNA"/>
</dbReference>
<keyword evidence="1" id="KW-0472">Membrane</keyword>
<sequence length="156" mass="18227">MEVREDFMLSPSGDSDSTFRTAHFLKPISNSIHEPAFEFNPFSSSSFFDQNECPLKIHFSGWRHPQEKWVRWVDELKPKYESLWKKARIFDAIMSTKCHILKNLKLLFGVVEKWCCETNTFVFPFGEATITLEDIMVLGVTLSLVILFLPKFKTKK</sequence>
<evidence type="ECO:0000313" key="4">
    <source>
        <dbReference type="Proteomes" id="UP000265566"/>
    </source>
</evidence>
<dbReference type="Gramene" id="rna15161">
    <property type="protein sequence ID" value="RHN67030.1"/>
    <property type="gene ID" value="gene15161"/>
</dbReference>
<proteinExistence type="predicted"/>
<gene>
    <name evidence="3" type="ORF">MtrunA17_Chr3g0098241</name>
</gene>
<dbReference type="GO" id="GO:0008483">
    <property type="term" value="F:transaminase activity"/>
    <property type="evidence" value="ECO:0007669"/>
    <property type="project" value="UniProtKB-KW"/>
</dbReference>
<comment type="caution">
    <text evidence="3">The sequence shown here is derived from an EMBL/GenBank/DDBJ whole genome shotgun (WGS) entry which is preliminary data.</text>
</comment>
<evidence type="ECO:0000259" key="2">
    <source>
        <dbReference type="Pfam" id="PF10536"/>
    </source>
</evidence>
<protein>
    <submittedName>
        <fullName evidence="3">Putative aminotransferase-like, plant mobile domain-containing protein</fullName>
    </submittedName>
</protein>
<keyword evidence="1" id="KW-1133">Transmembrane helix</keyword>
<name>A0A396INZ6_MEDTR</name>
<dbReference type="AlphaFoldDB" id="A0A396INZ6"/>
<dbReference type="PANTHER" id="PTHR46033">
    <property type="entry name" value="PROTEIN MAIN-LIKE 2"/>
    <property type="match status" value="1"/>
</dbReference>
<dbReference type="InterPro" id="IPR044824">
    <property type="entry name" value="MAIN-like"/>
</dbReference>
<dbReference type="Proteomes" id="UP000265566">
    <property type="component" value="Chromosome 3"/>
</dbReference>
<dbReference type="Pfam" id="PF10536">
    <property type="entry name" value="PMD"/>
    <property type="match status" value="1"/>
</dbReference>
<keyword evidence="1" id="KW-0812">Transmembrane</keyword>
<dbReference type="InterPro" id="IPR019557">
    <property type="entry name" value="AminoTfrase-like_pln_mobile"/>
</dbReference>
<dbReference type="PANTHER" id="PTHR46033:SF67">
    <property type="entry name" value="AMINOTRANSFERASE-LIKE, PLANT MOBILE DOMAIN FAMILY PROTEIN"/>
    <property type="match status" value="1"/>
</dbReference>
<evidence type="ECO:0000313" key="3">
    <source>
        <dbReference type="EMBL" id="RHN67030.1"/>
    </source>
</evidence>
<feature type="transmembrane region" description="Helical" evidence="1">
    <location>
        <begin position="135"/>
        <end position="152"/>
    </location>
</feature>